<evidence type="ECO:0000256" key="1">
    <source>
        <dbReference type="SAM" id="Phobius"/>
    </source>
</evidence>
<dbReference type="AlphaFoldDB" id="A0A1N5ZYU8"/>
<keyword evidence="3" id="KW-0808">Transferase</keyword>
<dbReference type="InterPro" id="IPR010559">
    <property type="entry name" value="Sig_transdc_His_kin_internal"/>
</dbReference>
<dbReference type="PANTHER" id="PTHR34220:SF7">
    <property type="entry name" value="SENSOR HISTIDINE KINASE YPDA"/>
    <property type="match status" value="1"/>
</dbReference>
<evidence type="ECO:0000313" key="4">
    <source>
        <dbReference type="Proteomes" id="UP000185124"/>
    </source>
</evidence>
<dbReference type="OrthoDB" id="2514702at2"/>
<dbReference type="PANTHER" id="PTHR34220">
    <property type="entry name" value="SENSOR HISTIDINE KINASE YPDA"/>
    <property type="match status" value="1"/>
</dbReference>
<dbReference type="InterPro" id="IPR050640">
    <property type="entry name" value="Bact_2-comp_sensor_kinase"/>
</dbReference>
<keyword evidence="1" id="KW-1133">Transmembrane helix</keyword>
<sequence length="408" mass="43201">MGGNLSAVVGVVSLVTALTAALLAVLRLRARRGIATATQRATYEVLHTAGLAAEPLRAGLSAAGAAKAVRHLRALVGAVGLALTDADEVLALDGRGAHHGEQLLASARRTMETGRSTVLGESELHCDRVDCPIRGAVVAPLQGADGRVVGALVAIADSPPAPGLVQATLETAHWAGNQLALAELDSSRERLARAEIRALRAQISPHFIYNALTAIGSFVRTDPERARELILEFAEFTRYSFRAHGEFTTLAEELRSIDRYLTIERARFGDRLQVRLQIAPEVLPVTLPFLCLQPLVENAVRHGLSRKPGTGMVSIEARDAGAECHITVEDDGVGMDPTTLTAGIAELARSTGDPGDDTGQHVGLSNVDERLRSVFGDRFGLVVETGLGSGTRVSMRVPKFHPGVRAGS</sequence>
<dbReference type="SUPFAM" id="SSF55874">
    <property type="entry name" value="ATPase domain of HSP90 chaperone/DNA topoisomerase II/histidine kinase"/>
    <property type="match status" value="1"/>
</dbReference>
<evidence type="ECO:0000313" key="3">
    <source>
        <dbReference type="EMBL" id="SIN26777.1"/>
    </source>
</evidence>
<dbReference type="Pfam" id="PF02518">
    <property type="entry name" value="HATPase_c"/>
    <property type="match status" value="1"/>
</dbReference>
<dbReference type="InterPro" id="IPR003594">
    <property type="entry name" value="HATPase_dom"/>
</dbReference>
<proteinExistence type="predicted"/>
<reference evidence="4" key="1">
    <citation type="submission" date="2016-12" db="EMBL/GenBank/DDBJ databases">
        <authorList>
            <person name="Varghese N."/>
            <person name="Submissions S."/>
        </authorList>
    </citation>
    <scope>NUCLEOTIDE SEQUENCE [LARGE SCALE GENOMIC DNA]</scope>
    <source>
        <strain evidence="4">DSM 45599</strain>
    </source>
</reference>
<keyword evidence="4" id="KW-1185">Reference proteome</keyword>
<gene>
    <name evidence="3" type="ORF">SAMN04489832_4630</name>
</gene>
<dbReference type="GO" id="GO:0000155">
    <property type="term" value="F:phosphorelay sensor kinase activity"/>
    <property type="evidence" value="ECO:0007669"/>
    <property type="project" value="InterPro"/>
</dbReference>
<dbReference type="Proteomes" id="UP000185124">
    <property type="component" value="Unassembled WGS sequence"/>
</dbReference>
<dbReference type="Pfam" id="PF06580">
    <property type="entry name" value="His_kinase"/>
    <property type="match status" value="1"/>
</dbReference>
<keyword evidence="1" id="KW-0472">Membrane</keyword>
<dbReference type="EMBL" id="FSQT01000002">
    <property type="protein sequence ID" value="SIN26777.1"/>
    <property type="molecule type" value="Genomic_DNA"/>
</dbReference>
<accession>A0A1N5ZYU8</accession>
<name>A0A1N5ZYU8_9ACTN</name>
<feature type="domain" description="Histidine kinase/HSP90-like ATPase" evidence="2">
    <location>
        <begin position="283"/>
        <end position="401"/>
    </location>
</feature>
<protein>
    <submittedName>
        <fullName evidence="3">Two-component system, LytT family, sensor kinase</fullName>
    </submittedName>
</protein>
<keyword evidence="1" id="KW-0812">Transmembrane</keyword>
<dbReference type="STRING" id="709881.SAMN04489832_4630"/>
<feature type="transmembrane region" description="Helical" evidence="1">
    <location>
        <begin position="6"/>
        <end position="26"/>
    </location>
</feature>
<dbReference type="RefSeq" id="WP_074315405.1">
    <property type="nucleotide sequence ID" value="NZ_FSQT01000002.1"/>
</dbReference>
<dbReference type="GO" id="GO:0016020">
    <property type="term" value="C:membrane"/>
    <property type="evidence" value="ECO:0007669"/>
    <property type="project" value="InterPro"/>
</dbReference>
<organism evidence="3 4">
    <name type="scientific">Micromonospora cremea</name>
    <dbReference type="NCBI Taxonomy" id="709881"/>
    <lineage>
        <taxon>Bacteria</taxon>
        <taxon>Bacillati</taxon>
        <taxon>Actinomycetota</taxon>
        <taxon>Actinomycetes</taxon>
        <taxon>Micromonosporales</taxon>
        <taxon>Micromonosporaceae</taxon>
        <taxon>Micromonospora</taxon>
    </lineage>
</organism>
<evidence type="ECO:0000259" key="2">
    <source>
        <dbReference type="SMART" id="SM00387"/>
    </source>
</evidence>
<dbReference type="Gene3D" id="3.30.565.10">
    <property type="entry name" value="Histidine kinase-like ATPase, C-terminal domain"/>
    <property type="match status" value="1"/>
</dbReference>
<dbReference type="SMART" id="SM00387">
    <property type="entry name" value="HATPase_c"/>
    <property type="match status" value="1"/>
</dbReference>
<keyword evidence="3" id="KW-0418">Kinase</keyword>
<dbReference type="InterPro" id="IPR036890">
    <property type="entry name" value="HATPase_C_sf"/>
</dbReference>